<dbReference type="PANTHER" id="PTHR12162">
    <property type="entry name" value="NIBRIN-RELATED"/>
    <property type="match status" value="1"/>
</dbReference>
<comment type="subcellular location">
    <subcellularLocation>
        <location evidence="2">Chromosome</location>
    </subcellularLocation>
    <subcellularLocation>
        <location evidence="1">Nucleus</location>
    </subcellularLocation>
</comment>
<feature type="region of interest" description="Disordered" evidence="8">
    <location>
        <begin position="368"/>
        <end position="539"/>
    </location>
</feature>
<evidence type="ECO:0000313" key="11">
    <source>
        <dbReference type="Proteomes" id="UP001161017"/>
    </source>
</evidence>
<comment type="similarity">
    <text evidence="7">Belongs to the Nibrin family.</text>
</comment>
<evidence type="ECO:0000256" key="3">
    <source>
        <dbReference type="ARBA" id="ARBA00022454"/>
    </source>
</evidence>
<feature type="compositionally biased region" description="Low complexity" evidence="8">
    <location>
        <begin position="431"/>
        <end position="444"/>
    </location>
</feature>
<dbReference type="InterPro" id="IPR036420">
    <property type="entry name" value="BRCT_dom_sf"/>
</dbReference>
<feature type="compositionally biased region" description="Basic and acidic residues" evidence="8">
    <location>
        <begin position="583"/>
        <end position="597"/>
    </location>
</feature>
<dbReference type="GO" id="GO:0000724">
    <property type="term" value="P:double-strand break repair via homologous recombination"/>
    <property type="evidence" value="ECO:0007669"/>
    <property type="project" value="TreeGrafter"/>
</dbReference>
<feature type="compositionally biased region" description="Low complexity" evidence="8">
    <location>
        <begin position="719"/>
        <end position="734"/>
    </location>
</feature>
<dbReference type="InterPro" id="IPR040227">
    <property type="entry name" value="Nibrin-rel"/>
</dbReference>
<keyword evidence="4" id="KW-0227">DNA damage</keyword>
<keyword evidence="6" id="KW-0539">Nucleus</keyword>
<dbReference type="PANTHER" id="PTHR12162:SF0">
    <property type="entry name" value="NIBRIN"/>
    <property type="match status" value="1"/>
</dbReference>
<dbReference type="Proteomes" id="UP001161017">
    <property type="component" value="Unassembled WGS sequence"/>
</dbReference>
<sequence length="784" mass="87439">MWVLECDGNCLNNKRIWLRPGRKYLFGRTKIDSPASSFAINHKSVSRQHLTITIASVKPGSGSNIRTRSELTIKDEDTKFQTELDGERIKGESRVLKNNEHVFKLGRATEKFTIKWEPVVFTFSLSAKETKASKDPLDGYRARLESLDVKVILAYDREATTHVIAGKRNTAKGLQALVNGKYIVTDAYVDKIVEAVAPTYLDSEESLSSLEEDFDANWPDPSSFLPAKSKEKTERAAKDFAPNPARESVFEGYTFVFCDVDQYETLHGPITNGGGKALHCELEPGQSTAEDIVRYVKSAAGEKGLGEFEDGSAGKGVVVVKFRAKGKYEEWAAGLDYEVAQALDHRLIEQSEFLDAILSNDASMLRRPLLPNEDDDTQAGGVNAATRTTSAANKHSSPPKMEDSSSHRYRAPIVSRFKGFEDDDDDDVDISMPASSAPAAKSQATIALHHSSFPGDDSDEVDMSQPPEETQEEKSRKRRAPSSDAEDAEDLMDRLAPTATKMKKRKLEMEKNGLSQLASFEEPETQTKPPKRTKAKQMNIKEIARQQKEAEEKAAKVEEEESLKDILDGMTVDQMKKLAVVEEMPLPERRTPARQADDASNPRWDERWNGRKNFKKFRRRGDGTQARRGHGVIVTLEEVKNKDYGIGDDYWLEKESEGAKRKRKEKERRTQSQSQQTQYVSAESNVAEVPSELVVNDGTNGAETIDVDAPRTTRHQDRTQQTQGSSGNTTKSSQAVTENHAARSQAPNAPAGPKKRKKFAAAKDSDNDSDEDNEVQPRYSKRAR</sequence>
<dbReference type="Gene3D" id="2.60.200.20">
    <property type="match status" value="1"/>
</dbReference>
<evidence type="ECO:0000256" key="5">
    <source>
        <dbReference type="ARBA" id="ARBA00023204"/>
    </source>
</evidence>
<name>A0AA43U028_9LECA</name>
<dbReference type="GO" id="GO:0030870">
    <property type="term" value="C:Mre11 complex"/>
    <property type="evidence" value="ECO:0007669"/>
    <property type="project" value="InterPro"/>
</dbReference>
<keyword evidence="5" id="KW-0234">DNA repair</keyword>
<dbReference type="CDD" id="cd22667">
    <property type="entry name" value="FHA_NBN"/>
    <property type="match status" value="1"/>
</dbReference>
<evidence type="ECO:0000313" key="10">
    <source>
        <dbReference type="EMBL" id="MDI1490907.1"/>
    </source>
</evidence>
<dbReference type="GO" id="GO:0007095">
    <property type="term" value="P:mitotic G2 DNA damage checkpoint signaling"/>
    <property type="evidence" value="ECO:0007669"/>
    <property type="project" value="InterPro"/>
</dbReference>
<protein>
    <recommendedName>
        <fullName evidence="9">FHA domain-containing protein</fullName>
    </recommendedName>
</protein>
<dbReference type="AlphaFoldDB" id="A0AA43U028"/>
<evidence type="ECO:0000256" key="6">
    <source>
        <dbReference type="ARBA" id="ARBA00023242"/>
    </source>
</evidence>
<evidence type="ECO:0000256" key="1">
    <source>
        <dbReference type="ARBA" id="ARBA00004123"/>
    </source>
</evidence>
<accession>A0AA43U028</accession>
<dbReference type="InterPro" id="IPR000253">
    <property type="entry name" value="FHA_dom"/>
</dbReference>
<dbReference type="InterPro" id="IPR032429">
    <property type="entry name" value="Nibrin_BRCT2"/>
</dbReference>
<feature type="compositionally biased region" description="Basic residues" evidence="8">
    <location>
        <begin position="610"/>
        <end position="619"/>
    </location>
</feature>
<dbReference type="InterPro" id="IPR008984">
    <property type="entry name" value="SMAD_FHA_dom_sf"/>
</dbReference>
<evidence type="ECO:0000259" key="9">
    <source>
        <dbReference type="PROSITE" id="PS50006"/>
    </source>
</evidence>
<dbReference type="GO" id="GO:0005694">
    <property type="term" value="C:chromosome"/>
    <property type="evidence" value="ECO:0007669"/>
    <property type="project" value="UniProtKB-SubCell"/>
</dbReference>
<reference evidence="10" key="1">
    <citation type="journal article" date="2023" name="Genome Biol. Evol.">
        <title>First Whole Genome Sequence and Flow Cytometry Genome Size Data for the Lichen-Forming Fungus Ramalina farinacea (Ascomycota).</title>
        <authorList>
            <person name="Llewellyn T."/>
            <person name="Mian S."/>
            <person name="Hill R."/>
            <person name="Leitch I.J."/>
            <person name="Gaya E."/>
        </authorList>
    </citation>
    <scope>NUCLEOTIDE SEQUENCE</scope>
    <source>
        <strain evidence="10">LIQ254RAFAR</strain>
    </source>
</reference>
<comment type="caution">
    <text evidence="10">The sequence shown here is derived from an EMBL/GenBank/DDBJ whole genome shotgun (WGS) entry which is preliminary data.</text>
</comment>
<feature type="compositionally biased region" description="Basic and acidic residues" evidence="8">
    <location>
        <begin position="645"/>
        <end position="659"/>
    </location>
</feature>
<keyword evidence="3" id="KW-0158">Chromosome</keyword>
<dbReference type="PROSITE" id="PS50006">
    <property type="entry name" value="FHA_DOMAIN"/>
    <property type="match status" value="1"/>
</dbReference>
<dbReference type="Gene3D" id="3.40.50.10980">
    <property type="entry name" value="Nibrin, BRCT2 domain"/>
    <property type="match status" value="1"/>
</dbReference>
<evidence type="ECO:0000256" key="7">
    <source>
        <dbReference type="ARBA" id="ARBA00044757"/>
    </source>
</evidence>
<proteinExistence type="inferred from homology"/>
<dbReference type="Pfam" id="PF16508">
    <property type="entry name" value="NIBRIN_BRCT_II"/>
    <property type="match status" value="1"/>
</dbReference>
<evidence type="ECO:0000256" key="8">
    <source>
        <dbReference type="SAM" id="MobiDB-lite"/>
    </source>
</evidence>
<feature type="compositionally biased region" description="Basic and acidic residues" evidence="8">
    <location>
        <begin position="708"/>
        <end position="718"/>
    </location>
</feature>
<dbReference type="Pfam" id="PF00498">
    <property type="entry name" value="FHA"/>
    <property type="match status" value="1"/>
</dbReference>
<feature type="domain" description="FHA" evidence="9">
    <location>
        <begin position="24"/>
        <end position="89"/>
    </location>
</feature>
<dbReference type="GO" id="GO:0003684">
    <property type="term" value="F:damaged DNA binding"/>
    <property type="evidence" value="ECO:0007669"/>
    <property type="project" value="TreeGrafter"/>
</dbReference>
<dbReference type="SUPFAM" id="SSF49879">
    <property type="entry name" value="SMAD/FHA domain"/>
    <property type="match status" value="1"/>
</dbReference>
<evidence type="ECO:0000256" key="4">
    <source>
        <dbReference type="ARBA" id="ARBA00022763"/>
    </source>
</evidence>
<gene>
    <name evidence="10" type="ORF">OHK93_002112</name>
</gene>
<feature type="compositionally biased region" description="Polar residues" evidence="8">
    <location>
        <begin position="385"/>
        <end position="396"/>
    </location>
</feature>
<organism evidence="10 11">
    <name type="scientific">Ramalina farinacea</name>
    <dbReference type="NCBI Taxonomy" id="258253"/>
    <lineage>
        <taxon>Eukaryota</taxon>
        <taxon>Fungi</taxon>
        <taxon>Dikarya</taxon>
        <taxon>Ascomycota</taxon>
        <taxon>Pezizomycotina</taxon>
        <taxon>Lecanoromycetes</taxon>
        <taxon>OSLEUM clade</taxon>
        <taxon>Lecanoromycetidae</taxon>
        <taxon>Lecanorales</taxon>
        <taxon>Lecanorineae</taxon>
        <taxon>Ramalinaceae</taxon>
        <taxon>Ramalina</taxon>
    </lineage>
</organism>
<dbReference type="Gene3D" id="3.40.50.10190">
    <property type="entry name" value="BRCT domain"/>
    <property type="match status" value="1"/>
</dbReference>
<dbReference type="EMBL" id="JAPUFD010000013">
    <property type="protein sequence ID" value="MDI1490907.1"/>
    <property type="molecule type" value="Genomic_DNA"/>
</dbReference>
<dbReference type="InterPro" id="IPR043014">
    <property type="entry name" value="Nibrin_BRCT2_sf"/>
</dbReference>
<evidence type="ECO:0000256" key="2">
    <source>
        <dbReference type="ARBA" id="ARBA00004286"/>
    </source>
</evidence>
<feature type="region of interest" description="Disordered" evidence="8">
    <location>
        <begin position="583"/>
        <end position="629"/>
    </location>
</feature>
<keyword evidence="11" id="KW-1185">Reference proteome</keyword>
<feature type="region of interest" description="Disordered" evidence="8">
    <location>
        <begin position="645"/>
        <end position="784"/>
    </location>
</feature>